<evidence type="ECO:0000256" key="6">
    <source>
        <dbReference type="PIRSR" id="PIRSR001369-1"/>
    </source>
</evidence>
<dbReference type="RefSeq" id="WP_212698404.1">
    <property type="nucleotide sequence ID" value="NZ_CP058649.1"/>
</dbReference>
<evidence type="ECO:0000313" key="7">
    <source>
        <dbReference type="EMBL" id="QUI22909.1"/>
    </source>
</evidence>
<gene>
    <name evidence="7" type="ORF">HZI73_11690</name>
</gene>
<evidence type="ECO:0000256" key="1">
    <source>
        <dbReference type="ARBA" id="ARBA00005163"/>
    </source>
</evidence>
<dbReference type="UniPathway" id="UPA00223"/>
<dbReference type="GO" id="GO:0006099">
    <property type="term" value="P:tricarboxylic acid cycle"/>
    <property type="evidence" value="ECO:0007669"/>
    <property type="project" value="UniProtKB-UniPathway"/>
</dbReference>
<dbReference type="Pfam" id="PF00285">
    <property type="entry name" value="Citrate_synt"/>
    <property type="match status" value="1"/>
</dbReference>
<feature type="active site" evidence="6">
    <location>
        <position position="329"/>
    </location>
</feature>
<keyword evidence="8" id="KW-1185">Reference proteome</keyword>
<comment type="similarity">
    <text evidence="2 5">Belongs to the citrate synthase family.</text>
</comment>
<proteinExistence type="inferred from homology"/>
<evidence type="ECO:0000256" key="5">
    <source>
        <dbReference type="PIRNR" id="PIRNR001369"/>
    </source>
</evidence>
<keyword evidence="3 5" id="KW-0808">Transferase</keyword>
<dbReference type="PANTHER" id="PTHR11739:SF4">
    <property type="entry name" value="CITRATE SYNTHASE, PEROXISOMAL"/>
    <property type="match status" value="1"/>
</dbReference>
<dbReference type="Gene3D" id="1.10.580.10">
    <property type="entry name" value="Citrate Synthase, domain 1"/>
    <property type="match status" value="1"/>
</dbReference>
<dbReference type="InterPro" id="IPR036969">
    <property type="entry name" value="Citrate_synthase_sf"/>
</dbReference>
<dbReference type="Proteomes" id="UP000683246">
    <property type="component" value="Chromosome"/>
</dbReference>
<dbReference type="GO" id="GO:0005975">
    <property type="term" value="P:carbohydrate metabolic process"/>
    <property type="evidence" value="ECO:0007669"/>
    <property type="project" value="TreeGrafter"/>
</dbReference>
<protein>
    <recommendedName>
        <fullName evidence="5">Citrate synthase</fullName>
    </recommendedName>
</protein>
<dbReference type="NCBIfam" id="NF010635">
    <property type="entry name" value="PRK14032.1"/>
    <property type="match status" value="1"/>
</dbReference>
<dbReference type="InterPro" id="IPR016142">
    <property type="entry name" value="Citrate_synth-like_lrg_a-sub"/>
</dbReference>
<dbReference type="KEGG" id="vpy:HZI73_11690"/>
<dbReference type="InterPro" id="IPR002020">
    <property type="entry name" value="Citrate_synthase"/>
</dbReference>
<dbReference type="AlphaFoldDB" id="A0A8J8MJV8"/>
<comment type="catalytic activity">
    <reaction evidence="4">
        <text>oxaloacetate + acetyl-CoA + H2O = citrate + CoA + H(+)</text>
        <dbReference type="Rhea" id="RHEA:16845"/>
        <dbReference type="ChEBI" id="CHEBI:15377"/>
        <dbReference type="ChEBI" id="CHEBI:15378"/>
        <dbReference type="ChEBI" id="CHEBI:16452"/>
        <dbReference type="ChEBI" id="CHEBI:16947"/>
        <dbReference type="ChEBI" id="CHEBI:57287"/>
        <dbReference type="ChEBI" id="CHEBI:57288"/>
        <dbReference type="EC" id="2.3.3.16"/>
    </reaction>
</comment>
<evidence type="ECO:0000256" key="2">
    <source>
        <dbReference type="ARBA" id="ARBA00010566"/>
    </source>
</evidence>
<dbReference type="InterPro" id="IPR016143">
    <property type="entry name" value="Citrate_synth-like_sm_a-sub"/>
</dbReference>
<dbReference type="PRINTS" id="PR00143">
    <property type="entry name" value="CITRTSNTHASE"/>
</dbReference>
<comment type="pathway">
    <text evidence="1">Carbohydrate metabolism; tricarboxylic acid cycle.</text>
</comment>
<dbReference type="GO" id="GO:0036440">
    <property type="term" value="F:citrate synthase activity"/>
    <property type="evidence" value="ECO:0007669"/>
    <property type="project" value="UniProtKB-EC"/>
</dbReference>
<dbReference type="PIRSF" id="PIRSF001369">
    <property type="entry name" value="Citrate_synth"/>
    <property type="match status" value="1"/>
</dbReference>
<dbReference type="CDD" id="cd06113">
    <property type="entry name" value="citrate_synt_like_1_2"/>
    <property type="match status" value="1"/>
</dbReference>
<dbReference type="EMBL" id="CP058649">
    <property type="protein sequence ID" value="QUI22909.1"/>
    <property type="molecule type" value="Genomic_DNA"/>
</dbReference>
<evidence type="ECO:0000313" key="8">
    <source>
        <dbReference type="Proteomes" id="UP000683246"/>
    </source>
</evidence>
<reference evidence="7" key="1">
    <citation type="submission" date="2020-07" db="EMBL/GenBank/DDBJ databases">
        <title>Vallitalea pronyensis genome.</title>
        <authorList>
            <person name="Postec A."/>
        </authorList>
    </citation>
    <scope>NUCLEOTIDE SEQUENCE</scope>
    <source>
        <strain evidence="7">FatNI3</strain>
    </source>
</reference>
<name>A0A8J8MJV8_9FIRM</name>
<feature type="active site" evidence="6">
    <location>
        <position position="388"/>
    </location>
</feature>
<evidence type="ECO:0000256" key="4">
    <source>
        <dbReference type="ARBA" id="ARBA00049288"/>
    </source>
</evidence>
<dbReference type="Gene3D" id="1.10.230.10">
    <property type="entry name" value="Cytochrome P450-Terp, domain 2"/>
    <property type="match status" value="1"/>
</dbReference>
<sequence>MSNKEIFKRISKFTNLAENNNKIDPVLYDKFGVKRGLRNKNGTGVLAGLTEIGNVSGYAMEDGEKIPAHGQLFYRGIDVKDIVDGFQEDERFGFEEICYLLLFGSLPTKSELEEFNEVLGENRDLPDGFTEDMILKAPSSDIMNKLARSVLATYSYDEEPDDTTINNMLRQCIQLIARFPILVAYAFQAKSHYYDDKSLYIHNTTTNLSTAENFLHMLRMDNNFTKSEAELLDLCLVLHAEHGGGNNSAFTTRVVSSSGTDTYSAIAAAIGSLKGPKHGGANNKVRQMMEDIKAHINNWEDKAEIESYLTKILRKEANDGSGLIYGMGHAIYTLSDPRAVMLKKKAHALAIEKDMMKEFRLYEIIEELAPEVFAKVKGSTKDICANVDFYSGFVYSMLQIPPELYTPIFAIARIGGWCAHRIEEFYGANRIIRPAYRSITDYRNYTKIKERA</sequence>
<evidence type="ECO:0000256" key="3">
    <source>
        <dbReference type="ARBA" id="ARBA00022679"/>
    </source>
</evidence>
<dbReference type="SUPFAM" id="SSF48256">
    <property type="entry name" value="Citrate synthase"/>
    <property type="match status" value="1"/>
</dbReference>
<dbReference type="InterPro" id="IPR024176">
    <property type="entry name" value="Citrate_synthase_bac-typ"/>
</dbReference>
<dbReference type="PANTHER" id="PTHR11739">
    <property type="entry name" value="CITRATE SYNTHASE"/>
    <property type="match status" value="1"/>
</dbReference>
<dbReference type="GO" id="GO:0005829">
    <property type="term" value="C:cytosol"/>
    <property type="evidence" value="ECO:0007669"/>
    <property type="project" value="TreeGrafter"/>
</dbReference>
<accession>A0A8J8MJV8</accession>
<organism evidence="7 8">
    <name type="scientific">Vallitalea pronyensis</name>
    <dbReference type="NCBI Taxonomy" id="1348613"/>
    <lineage>
        <taxon>Bacteria</taxon>
        <taxon>Bacillati</taxon>
        <taxon>Bacillota</taxon>
        <taxon>Clostridia</taxon>
        <taxon>Lachnospirales</taxon>
        <taxon>Vallitaleaceae</taxon>
        <taxon>Vallitalea</taxon>
    </lineage>
</organism>